<accession>A0A423WXX2</accession>
<dbReference type="Proteomes" id="UP000283895">
    <property type="component" value="Unassembled WGS sequence"/>
</dbReference>
<proteinExistence type="predicted"/>
<dbReference type="AlphaFoldDB" id="A0A423WXX2"/>
<reference evidence="1 2" key="1">
    <citation type="submission" date="2015-09" db="EMBL/GenBank/DDBJ databases">
        <title>Host preference determinants of Valsa canker pathogens revealed by comparative genomics.</title>
        <authorList>
            <person name="Yin Z."/>
            <person name="Huang L."/>
        </authorList>
    </citation>
    <scope>NUCLEOTIDE SEQUENCE [LARGE SCALE GENOMIC DNA]</scope>
    <source>
        <strain evidence="1 2">03-1</strain>
    </source>
</reference>
<keyword evidence="2" id="KW-1185">Reference proteome</keyword>
<evidence type="ECO:0000313" key="2">
    <source>
        <dbReference type="Proteomes" id="UP000283895"/>
    </source>
</evidence>
<comment type="caution">
    <text evidence="1">The sequence shown here is derived from an EMBL/GenBank/DDBJ whole genome shotgun (WGS) entry which is preliminary data.</text>
</comment>
<organism evidence="1 2">
    <name type="scientific">Cytospora schulzeri</name>
    <dbReference type="NCBI Taxonomy" id="448051"/>
    <lineage>
        <taxon>Eukaryota</taxon>
        <taxon>Fungi</taxon>
        <taxon>Dikarya</taxon>
        <taxon>Ascomycota</taxon>
        <taxon>Pezizomycotina</taxon>
        <taxon>Sordariomycetes</taxon>
        <taxon>Sordariomycetidae</taxon>
        <taxon>Diaporthales</taxon>
        <taxon>Cytosporaceae</taxon>
        <taxon>Cytospora</taxon>
    </lineage>
</organism>
<protein>
    <submittedName>
        <fullName evidence="1">Uncharacterized protein</fullName>
    </submittedName>
</protein>
<dbReference type="EMBL" id="LKEA01000006">
    <property type="protein sequence ID" value="ROW08374.1"/>
    <property type="molecule type" value="Genomic_DNA"/>
</dbReference>
<name>A0A423WXX2_9PEZI</name>
<evidence type="ECO:0000313" key="1">
    <source>
        <dbReference type="EMBL" id="ROW08374.1"/>
    </source>
</evidence>
<sequence>MEETNSYKHDFLMLTVWSSSLSDGGEVHKHALTVRSSSVIKTVQRKPALVDLKFGFAGPDTGYSRSTCWLRLDLTEQHSAHDWYCATLIGDGQVLMSQMRIRSRWFLSEDVPGTSNGWAYVSKRPF</sequence>
<gene>
    <name evidence="1" type="ORF">VMCG_03261</name>
</gene>